<dbReference type="AlphaFoldDB" id="A0A9P8LGF1"/>
<keyword evidence="3" id="KW-1185">Reference proteome</keyword>
<gene>
    <name evidence="2" type="ORF">GP486_001579</name>
</gene>
<feature type="domain" description="Heterokaryon incompatibility" evidence="1">
    <location>
        <begin position="52"/>
        <end position="137"/>
    </location>
</feature>
<dbReference type="Proteomes" id="UP000750711">
    <property type="component" value="Unassembled WGS sequence"/>
</dbReference>
<dbReference type="Pfam" id="PF26639">
    <property type="entry name" value="Het-6_barrel"/>
    <property type="match status" value="1"/>
</dbReference>
<protein>
    <recommendedName>
        <fullName evidence="1">Heterokaryon incompatibility domain-containing protein</fullName>
    </recommendedName>
</protein>
<dbReference type="Pfam" id="PF06985">
    <property type="entry name" value="HET"/>
    <property type="match status" value="1"/>
</dbReference>
<organism evidence="2 3">
    <name type="scientific">Trichoglossum hirsutum</name>
    <dbReference type="NCBI Taxonomy" id="265104"/>
    <lineage>
        <taxon>Eukaryota</taxon>
        <taxon>Fungi</taxon>
        <taxon>Dikarya</taxon>
        <taxon>Ascomycota</taxon>
        <taxon>Pezizomycotina</taxon>
        <taxon>Geoglossomycetes</taxon>
        <taxon>Geoglossales</taxon>
        <taxon>Geoglossaceae</taxon>
        <taxon>Trichoglossum</taxon>
    </lineage>
</organism>
<dbReference type="PANTHER" id="PTHR24148">
    <property type="entry name" value="ANKYRIN REPEAT DOMAIN-CONTAINING PROTEIN 39 HOMOLOG-RELATED"/>
    <property type="match status" value="1"/>
</dbReference>
<name>A0A9P8LGF1_9PEZI</name>
<dbReference type="PANTHER" id="PTHR24148:SF73">
    <property type="entry name" value="HET DOMAIN PROTEIN (AFU_ORTHOLOGUE AFUA_8G01020)"/>
    <property type="match status" value="1"/>
</dbReference>
<sequence length="498" mass="55499">MAETPKAIQHRHPIRRDSRDSRAIHLLPGSGGEEICGELHNFCLDDASKEPYEALSYVWGDQSITRPIVVDGQEIQVTANLEAALRHIRKPDRTVVIWVDAICINQGDNAEKSHQVSMMHDIYRNCSQKELAYGQPNEVLQRSPEIFPKPRRIFFNLFMSDVMFVNGPREAHARGSPDSFHEVVRSFACQDCQDPRDKIYSLLALANTDRYANLKPDYSKNIAEVYAETFCSMLDETGGDFRCLLGHGFCDSSLGLPSWIRNFSVVVPRDVVVSDIRRLLTYRLYNTPNGIPGNLVRAVNKELHLSGFATDTVQAVGPGVRTVESDDLKAVFSQWLELAPSVPEPTAESTARKVLARLMRADIINDLQAVSQTGIHWRRALDADIPEEQVWQQFLDGDKWALGRAYRGGMEAAINGRAFFVTKSGRMGLCPLGVMAGDQIWVIFGSSVPFVLRPRNGSGEQSTHYLCGFVGDCYLQGIMDGEAIAERNIPAKGTSIIT</sequence>
<comment type="caution">
    <text evidence="2">The sequence shown here is derived from an EMBL/GenBank/DDBJ whole genome shotgun (WGS) entry which is preliminary data.</text>
</comment>
<dbReference type="EMBL" id="JAGHQM010000146">
    <property type="protein sequence ID" value="KAH0565027.1"/>
    <property type="molecule type" value="Genomic_DNA"/>
</dbReference>
<evidence type="ECO:0000313" key="3">
    <source>
        <dbReference type="Proteomes" id="UP000750711"/>
    </source>
</evidence>
<reference evidence="2" key="1">
    <citation type="submission" date="2021-03" db="EMBL/GenBank/DDBJ databases">
        <title>Comparative genomics and phylogenomic investigation of the class Geoglossomycetes provide insights into ecological specialization and systematics.</title>
        <authorList>
            <person name="Melie T."/>
            <person name="Pirro S."/>
            <person name="Miller A.N."/>
            <person name="Quandt A."/>
        </authorList>
    </citation>
    <scope>NUCLEOTIDE SEQUENCE</scope>
    <source>
        <strain evidence="2">CAQ_001_2017</strain>
    </source>
</reference>
<dbReference type="InterPro" id="IPR052895">
    <property type="entry name" value="HetReg/Transcr_Mod"/>
</dbReference>
<evidence type="ECO:0000259" key="1">
    <source>
        <dbReference type="Pfam" id="PF06985"/>
    </source>
</evidence>
<evidence type="ECO:0000313" key="2">
    <source>
        <dbReference type="EMBL" id="KAH0565027.1"/>
    </source>
</evidence>
<accession>A0A9P8LGF1</accession>
<proteinExistence type="predicted"/>
<dbReference type="InterPro" id="IPR010730">
    <property type="entry name" value="HET"/>
</dbReference>